<name>A0A9I9E7M4_CUCME</name>
<reference evidence="1" key="1">
    <citation type="submission" date="2023-03" db="UniProtKB">
        <authorList>
            <consortium name="EnsemblPlants"/>
        </authorList>
    </citation>
    <scope>IDENTIFICATION</scope>
</reference>
<protein>
    <submittedName>
        <fullName evidence="1">Uncharacterized protein</fullName>
    </submittedName>
</protein>
<dbReference type="EnsemblPlants" id="MELO3C029932.2.1">
    <property type="protein sequence ID" value="MELO3C029932.2.1"/>
    <property type="gene ID" value="MELO3C029932.2"/>
</dbReference>
<proteinExistence type="predicted"/>
<accession>A0A9I9E7M4</accession>
<sequence length="72" mass="8525">MDVVHRFYDAKFDQSDLFITTEGKKVYFNFEAINELYDLPNDVEYPGQDIIIKPTRGLVREALKIIMWPNIE</sequence>
<dbReference type="Gramene" id="MELO3C029932.2.1">
    <property type="protein sequence ID" value="MELO3C029932.2.1"/>
    <property type="gene ID" value="MELO3C029932.2"/>
</dbReference>
<organism evidence="1">
    <name type="scientific">Cucumis melo</name>
    <name type="common">Muskmelon</name>
    <dbReference type="NCBI Taxonomy" id="3656"/>
    <lineage>
        <taxon>Eukaryota</taxon>
        <taxon>Viridiplantae</taxon>
        <taxon>Streptophyta</taxon>
        <taxon>Embryophyta</taxon>
        <taxon>Tracheophyta</taxon>
        <taxon>Spermatophyta</taxon>
        <taxon>Magnoliopsida</taxon>
        <taxon>eudicotyledons</taxon>
        <taxon>Gunneridae</taxon>
        <taxon>Pentapetalae</taxon>
        <taxon>rosids</taxon>
        <taxon>fabids</taxon>
        <taxon>Cucurbitales</taxon>
        <taxon>Cucurbitaceae</taxon>
        <taxon>Benincaseae</taxon>
        <taxon>Cucumis</taxon>
    </lineage>
</organism>
<dbReference type="AlphaFoldDB" id="A0A9I9E7M4"/>
<evidence type="ECO:0000313" key="1">
    <source>
        <dbReference type="EnsemblPlants" id="MELO3C029932.2.1"/>
    </source>
</evidence>